<dbReference type="GO" id="GO:0045098">
    <property type="term" value="C:type III intermediate filament"/>
    <property type="evidence" value="ECO:0007669"/>
    <property type="project" value="TreeGrafter"/>
</dbReference>
<name>A0A5K1I5S6_9GAMM</name>
<dbReference type="Proteomes" id="UP000326725">
    <property type="component" value="Unassembled WGS sequence"/>
</dbReference>
<dbReference type="PANTHER" id="PTHR34707">
    <property type="entry name" value="VIMENTIN-TYPE INTERMEDIATE FILAMENT-ASSOCIATED COILED-COIL PROTEIN"/>
    <property type="match status" value="1"/>
</dbReference>
<dbReference type="EMBL" id="CABVOU010000030">
    <property type="protein sequence ID" value="VVZ95518.1"/>
    <property type="molecule type" value="Genomic_DNA"/>
</dbReference>
<dbReference type="AlphaFoldDB" id="A0A5K1I5S6"/>
<dbReference type="RefSeq" id="WP_151443262.1">
    <property type="nucleotide sequence ID" value="NZ_CABVOU010000030.1"/>
</dbReference>
<keyword evidence="3" id="KW-1185">Reference proteome</keyword>
<evidence type="ECO:0000313" key="2">
    <source>
        <dbReference type="EMBL" id="VVZ95518.1"/>
    </source>
</evidence>
<feature type="coiled-coil region" evidence="1">
    <location>
        <begin position="201"/>
        <end position="484"/>
    </location>
</feature>
<keyword evidence="1" id="KW-0175">Coiled coil</keyword>
<reference evidence="2 3" key="1">
    <citation type="submission" date="2019-09" db="EMBL/GenBank/DDBJ databases">
        <authorList>
            <person name="Criscuolo A."/>
        </authorList>
    </citation>
    <scope>NUCLEOTIDE SEQUENCE [LARGE SCALE GENOMIC DNA]</scope>
    <source>
        <strain evidence="3">3(2)</strain>
    </source>
</reference>
<proteinExistence type="predicted"/>
<sequence>MHTLMHIGAGHGSELAEWLASDAERIVLVEPHPELAEQLRIMAENEARVTVVEAAITPDPSRHELLAFNLPDAHSLREPTALTQLFPGLKRVERHPVQTMPPAELLDASGPGSDEPGATLILEAPGEEQAILQALIDGDRLQRFSQLRLTASPEPLFEGSVGAPELLQALQAYGYEITAEDQQDPDWPRWQLQLNPLKRHLTQLQAELAATQQARDEAEKAIADRQEAHAEAQATLNKQLIEQLEALVQKEKALTELMEQRDQQDEALAEQKAQREKLDTQLKAVQEELTATQQARTEGEKAKAEAEKVIAESHQATQQAQQEAQAANSELANLKQQLTEQHETLAQKEKALTELMEQRDQQDEALAEQKAQREKLDTQLKAVQEELTATQQARAEAEKAMAEAEKVSTESQEARAETQSKLEQTHTWFMNRKQQAEEQADTLQVRDAELARLKREHEALQVQLSEAEKERDQYQRYFQNRKKEHQAAQASLEEVGKALRDKDAVIARLSEQLAAQQQGEDATRSRLGELEGKLDQLFGEQRHYIQQTTSALGQHVTRSARQQRDEQALAHYLHHGRRLPGAEVLPAQALALLEYHQQQRHDLVLVFGMASLTELLARVAMPDPRLEGSRDNSAGQQRIAPSQGDLPQRIISVEHRQQACRELEGLLASAGTAGAVTVKHAPWVAAASDQLFYACEPLLERLYGWLDDAARVLVVVGQALPEAGHSRQAALATLLQRLPTQRLDLVLPHADGHHEEALPAQWQRLLDARQREWSRLDVPQANAWRIDG</sequence>
<dbReference type="PANTHER" id="PTHR34707:SF1">
    <property type="entry name" value="VIMENTIN-TYPE INTERMEDIATE FILAMENT-ASSOCIATED COILED-COIL PROTEIN"/>
    <property type="match status" value="1"/>
</dbReference>
<protein>
    <submittedName>
        <fullName evidence="2">Chromosome partition protein Smc</fullName>
    </submittedName>
</protein>
<organism evidence="2 3">
    <name type="scientific">Halomonas lysinitropha</name>
    <dbReference type="NCBI Taxonomy" id="2607506"/>
    <lineage>
        <taxon>Bacteria</taxon>
        <taxon>Pseudomonadati</taxon>
        <taxon>Pseudomonadota</taxon>
        <taxon>Gammaproteobacteria</taxon>
        <taxon>Oceanospirillales</taxon>
        <taxon>Halomonadaceae</taxon>
        <taxon>Halomonas</taxon>
    </lineage>
</organism>
<evidence type="ECO:0000313" key="3">
    <source>
        <dbReference type="Proteomes" id="UP000326725"/>
    </source>
</evidence>
<accession>A0A5K1I5S6</accession>
<evidence type="ECO:0000256" key="1">
    <source>
        <dbReference type="SAM" id="Coils"/>
    </source>
</evidence>
<gene>
    <name evidence="2" type="primary">smc_2</name>
    <name evidence="2" type="ORF">HALO32_01589</name>
</gene>